<keyword evidence="5" id="KW-0560">Oxidoreductase</keyword>
<dbReference type="PANTHER" id="PTHR43673">
    <property type="entry name" value="NAD(P)H NITROREDUCTASE YDGI-RELATED"/>
    <property type="match status" value="1"/>
</dbReference>
<evidence type="ECO:0000256" key="1">
    <source>
        <dbReference type="ARBA" id="ARBA00001917"/>
    </source>
</evidence>
<keyword evidence="3" id="KW-0285">Flavoprotein</keyword>
<evidence type="ECO:0000259" key="6">
    <source>
        <dbReference type="Pfam" id="PF14512"/>
    </source>
</evidence>
<dbReference type="Pfam" id="PF14512">
    <property type="entry name" value="TM1586_NiRdase"/>
    <property type="match status" value="1"/>
</dbReference>
<gene>
    <name evidence="7" type="ORF">DXA39_04315</name>
</gene>
<evidence type="ECO:0000313" key="7">
    <source>
        <dbReference type="EMBL" id="RGB76400.1"/>
    </source>
</evidence>
<evidence type="ECO:0000256" key="4">
    <source>
        <dbReference type="ARBA" id="ARBA00022643"/>
    </source>
</evidence>
<proteinExistence type="inferred from homology"/>
<feature type="domain" description="Putative nitroreductase TM1586" evidence="6">
    <location>
        <begin position="4"/>
        <end position="232"/>
    </location>
</feature>
<dbReference type="Gene3D" id="3.40.109.10">
    <property type="entry name" value="NADH Oxidase"/>
    <property type="match status" value="1"/>
</dbReference>
<comment type="caution">
    <text evidence="7">The sequence shown here is derived from an EMBL/GenBank/DDBJ whole genome shotgun (WGS) entry which is preliminary data.</text>
</comment>
<evidence type="ECO:0000313" key="8">
    <source>
        <dbReference type="Proteomes" id="UP000261011"/>
    </source>
</evidence>
<comment type="cofactor">
    <cofactor evidence="1">
        <name>FMN</name>
        <dbReference type="ChEBI" id="CHEBI:58210"/>
    </cofactor>
</comment>
<reference evidence="7 8" key="1">
    <citation type="submission" date="2018-08" db="EMBL/GenBank/DDBJ databases">
        <title>A genome reference for cultivated species of the human gut microbiota.</title>
        <authorList>
            <person name="Zou Y."/>
            <person name="Xue W."/>
            <person name="Luo G."/>
        </authorList>
    </citation>
    <scope>NUCLEOTIDE SEQUENCE [LARGE SCALE GENOMIC DNA]</scope>
    <source>
        <strain evidence="7 8">OF01-3</strain>
    </source>
</reference>
<protein>
    <submittedName>
        <fullName evidence="7">Nitroreductase</fullName>
    </submittedName>
</protein>
<name>A0A3E2TI90_9FIRM</name>
<dbReference type="Proteomes" id="UP000261011">
    <property type="component" value="Unassembled WGS sequence"/>
</dbReference>
<accession>A0A3E2TI90</accession>
<dbReference type="InterPro" id="IPR029478">
    <property type="entry name" value="TM1586_NiRdase"/>
</dbReference>
<dbReference type="PANTHER" id="PTHR43673:SF2">
    <property type="entry name" value="NITROREDUCTASE"/>
    <property type="match status" value="1"/>
</dbReference>
<dbReference type="SUPFAM" id="SSF55469">
    <property type="entry name" value="FMN-dependent nitroreductase-like"/>
    <property type="match status" value="2"/>
</dbReference>
<evidence type="ECO:0000256" key="2">
    <source>
        <dbReference type="ARBA" id="ARBA00007118"/>
    </source>
</evidence>
<dbReference type="OrthoDB" id="9814075at2"/>
<dbReference type="GO" id="GO:0016491">
    <property type="term" value="F:oxidoreductase activity"/>
    <property type="evidence" value="ECO:0007669"/>
    <property type="project" value="UniProtKB-KW"/>
</dbReference>
<organism evidence="7 8">
    <name type="scientific">Anaerococcus nagyae</name>
    <dbReference type="NCBI Taxonomy" id="1755241"/>
    <lineage>
        <taxon>Bacteria</taxon>
        <taxon>Bacillati</taxon>
        <taxon>Bacillota</taxon>
        <taxon>Tissierellia</taxon>
        <taxon>Tissierellales</taxon>
        <taxon>Peptoniphilaceae</taxon>
        <taxon>Anaerococcus</taxon>
    </lineage>
</organism>
<dbReference type="RefSeq" id="WP_117521340.1">
    <property type="nucleotide sequence ID" value="NZ_QVEU01000003.1"/>
</dbReference>
<dbReference type="Gene3D" id="3.40.109.30">
    <property type="entry name" value="putative nitroreductase (tm1586), domain 2"/>
    <property type="match status" value="1"/>
</dbReference>
<evidence type="ECO:0000256" key="5">
    <source>
        <dbReference type="ARBA" id="ARBA00023002"/>
    </source>
</evidence>
<sequence length="265" mass="29927">MDTKNLLKFRTSTRDYKDEKLDEAIAKKVYEIVNDEAEKLGRENLAFLLNTDGESVYKALNGVAGYRGVMIKAPAYIALDARNNDPATIVKGAYGVEEIITKLHKLGLGTCWITVSEVDEVVKQNAFNYSEGDINILLAVGYPLDDERREHSYIDRGATEDLVFLGDFDTPATDEDLEQRGLNEIFNYAKFAPSANNDQPWRFLIVDDELSLYIEDYKGDVNLIDAGIMMYYIDELSKAYAMPLGFKVEPKIGSDKYTYIGMTKM</sequence>
<dbReference type="InterPro" id="IPR000415">
    <property type="entry name" value="Nitroreductase-like"/>
</dbReference>
<evidence type="ECO:0000256" key="3">
    <source>
        <dbReference type="ARBA" id="ARBA00022630"/>
    </source>
</evidence>
<dbReference type="AlphaFoldDB" id="A0A3E2TI90"/>
<keyword evidence="4" id="KW-0288">FMN</keyword>
<dbReference type="EMBL" id="QVEU01000003">
    <property type="protein sequence ID" value="RGB76400.1"/>
    <property type="molecule type" value="Genomic_DNA"/>
</dbReference>
<comment type="similarity">
    <text evidence="2">Belongs to the nitroreductase family.</text>
</comment>
<keyword evidence="8" id="KW-1185">Reference proteome</keyword>